<gene>
    <name evidence="1" type="ORF">ERUC_LOCUS24033</name>
</gene>
<dbReference type="AlphaFoldDB" id="A0ABC8KLD6"/>
<comment type="caution">
    <text evidence="1">The sequence shown here is derived from an EMBL/GenBank/DDBJ whole genome shotgun (WGS) entry which is preliminary data.</text>
</comment>
<keyword evidence="2" id="KW-1185">Reference proteome</keyword>
<evidence type="ECO:0000313" key="1">
    <source>
        <dbReference type="EMBL" id="CAH8358277.1"/>
    </source>
</evidence>
<name>A0ABC8KLD6_ERUVS</name>
<evidence type="ECO:0000313" key="2">
    <source>
        <dbReference type="Proteomes" id="UP001642260"/>
    </source>
</evidence>
<accession>A0ABC8KLD6</accession>
<reference evidence="1 2" key="1">
    <citation type="submission" date="2022-03" db="EMBL/GenBank/DDBJ databases">
        <authorList>
            <person name="Macdonald S."/>
            <person name="Ahmed S."/>
            <person name="Newling K."/>
        </authorList>
    </citation>
    <scope>NUCLEOTIDE SEQUENCE [LARGE SCALE GENOMIC DNA]</scope>
</reference>
<organism evidence="1 2">
    <name type="scientific">Eruca vesicaria subsp. sativa</name>
    <name type="common">Garden rocket</name>
    <name type="synonym">Eruca sativa</name>
    <dbReference type="NCBI Taxonomy" id="29727"/>
    <lineage>
        <taxon>Eukaryota</taxon>
        <taxon>Viridiplantae</taxon>
        <taxon>Streptophyta</taxon>
        <taxon>Embryophyta</taxon>
        <taxon>Tracheophyta</taxon>
        <taxon>Spermatophyta</taxon>
        <taxon>Magnoliopsida</taxon>
        <taxon>eudicotyledons</taxon>
        <taxon>Gunneridae</taxon>
        <taxon>Pentapetalae</taxon>
        <taxon>rosids</taxon>
        <taxon>malvids</taxon>
        <taxon>Brassicales</taxon>
        <taxon>Brassicaceae</taxon>
        <taxon>Brassiceae</taxon>
        <taxon>Eruca</taxon>
    </lineage>
</organism>
<sequence length="265" mass="30038">MCYTDVLECIHFSKAPKRKTCQHLLTSTNHCGSLQFNHFYTRLTTTDPCNSTTSIQGKRNYLPEKVDSTCPQQLANKKEIIRMTHTHLRILTHTAERRLRSTPTEGPHQLSGINLANLEMNLVDAPSPLGENRGLQICTNDQLNTPFTSPAALSTHVDRTDHVTNQQLHEEILSDLHDVRMKYVNVPDPVEREERHQRVLEGETHNEMAETTASLLAQALKSTNNTTITTVNATVNTTASNNAFMLLWKLKEISVLQKMNLYARR</sequence>
<protein>
    <submittedName>
        <fullName evidence="1">Uncharacterized protein</fullName>
    </submittedName>
</protein>
<dbReference type="EMBL" id="CAKOAT010244043">
    <property type="protein sequence ID" value="CAH8358277.1"/>
    <property type="molecule type" value="Genomic_DNA"/>
</dbReference>
<proteinExistence type="predicted"/>
<dbReference type="Proteomes" id="UP001642260">
    <property type="component" value="Unassembled WGS sequence"/>
</dbReference>